<keyword evidence="1" id="KW-0812">Transmembrane</keyword>
<dbReference type="Pfam" id="PF17259">
    <property type="entry name" value="DUF5325"/>
    <property type="match status" value="1"/>
</dbReference>
<comment type="caution">
    <text evidence="2">The sequence shown here is derived from an EMBL/GenBank/DDBJ whole genome shotgun (WGS) entry which is preliminary data.</text>
</comment>
<organism evidence="2 3">
    <name type="scientific">Gottfriedia luciferensis</name>
    <dbReference type="NCBI Taxonomy" id="178774"/>
    <lineage>
        <taxon>Bacteria</taxon>
        <taxon>Bacillati</taxon>
        <taxon>Bacillota</taxon>
        <taxon>Bacilli</taxon>
        <taxon>Bacillales</taxon>
        <taxon>Bacillaceae</taxon>
        <taxon>Gottfriedia</taxon>
    </lineage>
</organism>
<keyword evidence="3" id="KW-1185">Reference proteome</keyword>
<accession>A0ABX2ZMQ5</accession>
<evidence type="ECO:0000313" key="2">
    <source>
        <dbReference type="EMBL" id="ODG89787.1"/>
    </source>
</evidence>
<feature type="transmembrane region" description="Helical" evidence="1">
    <location>
        <begin position="32"/>
        <end position="51"/>
    </location>
</feature>
<evidence type="ECO:0000313" key="3">
    <source>
        <dbReference type="Proteomes" id="UP000094580"/>
    </source>
</evidence>
<dbReference type="RefSeq" id="WP_069035553.1">
    <property type="nucleotide sequence ID" value="NZ_MDKC01000037.1"/>
</dbReference>
<keyword evidence="1" id="KW-0472">Membrane</keyword>
<name>A0ABX2ZMQ5_9BACI</name>
<dbReference type="InterPro" id="IPR035211">
    <property type="entry name" value="DUF5325"/>
</dbReference>
<dbReference type="EMBL" id="MDKC01000037">
    <property type="protein sequence ID" value="ODG89787.1"/>
    <property type="molecule type" value="Genomic_DNA"/>
</dbReference>
<evidence type="ECO:0000256" key="1">
    <source>
        <dbReference type="SAM" id="Phobius"/>
    </source>
</evidence>
<dbReference type="Proteomes" id="UP000094580">
    <property type="component" value="Unassembled WGS sequence"/>
</dbReference>
<gene>
    <name evidence="2" type="ORF">BED47_15365</name>
</gene>
<feature type="transmembrane region" description="Helical" evidence="1">
    <location>
        <begin position="7"/>
        <end position="26"/>
    </location>
</feature>
<protein>
    <submittedName>
        <fullName evidence="2">Uncharacterized protein</fullName>
    </submittedName>
</protein>
<reference evidence="2 3" key="1">
    <citation type="submission" date="2016-07" db="EMBL/GenBank/DDBJ databases">
        <authorList>
            <person name="Townsley L."/>
            <person name="Shank E.A."/>
        </authorList>
    </citation>
    <scope>NUCLEOTIDE SEQUENCE [LARGE SCALE GENOMIC DNA]</scope>
    <source>
        <strain evidence="2 3">CH01</strain>
    </source>
</reference>
<sequence>MSSIKFRLFCVATLSVIFLILVGIMLAELSTIGAVISLIISISLVGYGFSLRAKLKREGKL</sequence>
<proteinExistence type="predicted"/>
<keyword evidence="1" id="KW-1133">Transmembrane helix</keyword>